<organism evidence="3">
    <name type="scientific">Cladocopium goreaui</name>
    <dbReference type="NCBI Taxonomy" id="2562237"/>
    <lineage>
        <taxon>Eukaryota</taxon>
        <taxon>Sar</taxon>
        <taxon>Alveolata</taxon>
        <taxon>Dinophyceae</taxon>
        <taxon>Suessiales</taxon>
        <taxon>Symbiodiniaceae</taxon>
        <taxon>Cladocopium</taxon>
    </lineage>
</organism>
<feature type="region of interest" description="Disordered" evidence="1">
    <location>
        <begin position="1"/>
        <end position="53"/>
    </location>
</feature>
<evidence type="ECO:0000313" key="3">
    <source>
        <dbReference type="EMBL" id="CAI3997445.1"/>
    </source>
</evidence>
<dbReference type="OrthoDB" id="421561at2759"/>
<evidence type="ECO:0000256" key="1">
    <source>
        <dbReference type="SAM" id="MobiDB-lite"/>
    </source>
</evidence>
<feature type="compositionally biased region" description="Basic and acidic residues" evidence="1">
    <location>
        <begin position="7"/>
        <end position="20"/>
    </location>
</feature>
<protein>
    <recommendedName>
        <fullName evidence="2">DUF7869 domain-containing protein</fullName>
    </recommendedName>
</protein>
<evidence type="ECO:0000259" key="2">
    <source>
        <dbReference type="Pfam" id="PF25273"/>
    </source>
</evidence>
<feature type="domain" description="DUF7869" evidence="2">
    <location>
        <begin position="200"/>
        <end position="380"/>
    </location>
</feature>
<comment type="caution">
    <text evidence="3">The sequence shown here is derived from an EMBL/GenBank/DDBJ whole genome shotgun (WGS) entry which is preliminary data.</text>
</comment>
<evidence type="ECO:0000313" key="4">
    <source>
        <dbReference type="EMBL" id="CAL4784757.1"/>
    </source>
</evidence>
<name>A0A9P1G4E7_9DINO</name>
<feature type="compositionally biased region" description="Basic residues" evidence="1">
    <location>
        <begin position="26"/>
        <end position="41"/>
    </location>
</feature>
<dbReference type="Proteomes" id="UP001152797">
    <property type="component" value="Unassembled WGS sequence"/>
</dbReference>
<sequence length="524" mass="59687">MSEPMPEADKQFGPDQDHPDYVMPKMRFRRNRGKNPGKRSRDKALQREKLQDKPVRLLPPGTLTEYLGMLQAKYPAEKFSLKLLCSVWGSSFTKMAIRRVSQHSTCSTCTRHKMILKRLSSDKRARAMQMLEYQKHLVRQYQDRVKYWQARARSRLGMQPSGVSTITLVVDGMDKSKYRYPRSAVCSSKEFAGLVRPALDVSAIICHGYNVVVACSEPYVPKSSSWTTELIAHALSKVASQTDVRSCQIHIQMDNCGRENKNNTVCRFAGMMTGSGRCHSCLLSFLESGHSHEDIDQFFSTLSNLIEGRREIHTPDQFVTILDSFLQDQSVRPFEQERYVCKVDTVRDWKSYLHLACSGNHLGGIGGPSAPHVFSFDRRENLPGFEDNTNVSTKFWGLSHVPHPKDVILRTKQWMSDDSWQMALLYLPAQLCNAFASSAVVPEGQEPFRMHEAASHLESLAKNEVPNEIRMNYERLHGGELLRYVGKRRQTNIYRAAARLWGRGVSWNEAISIVTEAFDQSMAI</sequence>
<dbReference type="EMBL" id="CAMXCT020002335">
    <property type="protein sequence ID" value="CAL1150820.1"/>
    <property type="molecule type" value="Genomic_DNA"/>
</dbReference>
<dbReference type="EMBL" id="CAMXCT030002335">
    <property type="protein sequence ID" value="CAL4784757.1"/>
    <property type="molecule type" value="Genomic_DNA"/>
</dbReference>
<evidence type="ECO:0000313" key="5">
    <source>
        <dbReference type="Proteomes" id="UP001152797"/>
    </source>
</evidence>
<keyword evidence="5" id="KW-1185">Reference proteome</keyword>
<dbReference type="PANTHER" id="PTHR33153">
    <property type="entry name" value="MYND-TYPE DOMAIN-CONTAINING PROTEIN"/>
    <property type="match status" value="1"/>
</dbReference>
<dbReference type="InterPro" id="IPR057191">
    <property type="entry name" value="DUF7869"/>
</dbReference>
<reference evidence="3" key="1">
    <citation type="submission" date="2022-10" db="EMBL/GenBank/DDBJ databases">
        <authorList>
            <person name="Chen Y."/>
            <person name="Dougan E. K."/>
            <person name="Chan C."/>
            <person name="Rhodes N."/>
            <person name="Thang M."/>
        </authorList>
    </citation>
    <scope>NUCLEOTIDE SEQUENCE</scope>
</reference>
<feature type="compositionally biased region" description="Basic and acidic residues" evidence="1">
    <location>
        <begin position="42"/>
        <end position="53"/>
    </location>
</feature>
<reference evidence="4 5" key="2">
    <citation type="submission" date="2024-05" db="EMBL/GenBank/DDBJ databases">
        <authorList>
            <person name="Chen Y."/>
            <person name="Shah S."/>
            <person name="Dougan E. K."/>
            <person name="Thang M."/>
            <person name="Chan C."/>
        </authorList>
    </citation>
    <scope>NUCLEOTIDE SEQUENCE [LARGE SCALE GENOMIC DNA]</scope>
</reference>
<dbReference type="EMBL" id="CAMXCT010002335">
    <property type="protein sequence ID" value="CAI3997445.1"/>
    <property type="molecule type" value="Genomic_DNA"/>
</dbReference>
<dbReference type="PANTHER" id="PTHR33153:SF3">
    <property type="entry name" value="TRAFFICKING PROTEIN PARTICLE COMPLEX SUBUNIT 11 DOMAIN-CONTAINING PROTEIN"/>
    <property type="match status" value="1"/>
</dbReference>
<dbReference type="AlphaFoldDB" id="A0A9P1G4E7"/>
<dbReference type="Pfam" id="PF25273">
    <property type="entry name" value="DUF7869"/>
    <property type="match status" value="1"/>
</dbReference>
<gene>
    <name evidence="3" type="ORF">C1SCF055_LOCUS23827</name>
</gene>
<accession>A0A9P1G4E7</accession>
<proteinExistence type="predicted"/>